<gene>
    <name evidence="2" type="ORF">BW686_07290</name>
</gene>
<organism evidence="2 3">
    <name type="scientific">Pseudomonas syringae</name>
    <dbReference type="NCBI Taxonomy" id="317"/>
    <lineage>
        <taxon>Bacteria</taxon>
        <taxon>Pseudomonadati</taxon>
        <taxon>Pseudomonadota</taxon>
        <taxon>Gammaproteobacteria</taxon>
        <taxon>Pseudomonadales</taxon>
        <taxon>Pseudomonadaceae</taxon>
        <taxon>Pseudomonas</taxon>
    </lineage>
</organism>
<sequence>MSLNCLFELLNHHYQRYDRPLLVAIVAFVEIIVRKIRLQIAVTETFDAYQLTHGSPIFLRTTAPPPSTPGAGNVISGAGTSSTLSAT</sequence>
<evidence type="ECO:0000313" key="3">
    <source>
        <dbReference type="Proteomes" id="UP000195128"/>
    </source>
</evidence>
<accession>A0A244ETH9</accession>
<proteinExistence type="predicted"/>
<name>A0A244ETH9_PSESX</name>
<feature type="compositionally biased region" description="Low complexity" evidence="1">
    <location>
        <begin position="69"/>
        <end position="87"/>
    </location>
</feature>
<dbReference type="AlphaFoldDB" id="A0A244ETH9"/>
<feature type="region of interest" description="Disordered" evidence="1">
    <location>
        <begin position="62"/>
        <end position="87"/>
    </location>
</feature>
<evidence type="ECO:0000256" key="1">
    <source>
        <dbReference type="SAM" id="MobiDB-lite"/>
    </source>
</evidence>
<protein>
    <submittedName>
        <fullName evidence="2">Uncharacterized protein</fullName>
    </submittedName>
</protein>
<reference evidence="2 3" key="1">
    <citation type="submission" date="2017-01" db="EMBL/GenBank/DDBJ databases">
        <authorList>
            <person name="Mah S.A."/>
            <person name="Swanson W.J."/>
            <person name="Moy G.W."/>
            <person name="Vacquier V.D."/>
        </authorList>
    </citation>
    <scope>NUCLEOTIDE SEQUENCE [LARGE SCALE GENOMIC DNA]</scope>
    <source>
        <strain evidence="2">PDD-32b-74</strain>
    </source>
</reference>
<comment type="caution">
    <text evidence="2">The sequence shown here is derived from an EMBL/GenBank/DDBJ whole genome shotgun (WGS) entry which is preliminary data.</text>
</comment>
<evidence type="ECO:0000313" key="2">
    <source>
        <dbReference type="EMBL" id="OUM07835.1"/>
    </source>
</evidence>
<dbReference type="EMBL" id="MTSA01000005">
    <property type="protein sequence ID" value="OUM07835.1"/>
    <property type="molecule type" value="Genomic_DNA"/>
</dbReference>
<dbReference type="Proteomes" id="UP000195128">
    <property type="component" value="Unassembled WGS sequence"/>
</dbReference>